<keyword evidence="7" id="KW-0489">Methyltransferase</keyword>
<keyword evidence="7" id="KW-0808">Transferase</keyword>
<dbReference type="InterPro" id="IPR036922">
    <property type="entry name" value="Rieske_2Fe-2S_sf"/>
</dbReference>
<gene>
    <name evidence="7" type="ORF">FHS75_001082</name>
</gene>
<dbReference type="GO" id="GO:0051537">
    <property type="term" value="F:2 iron, 2 sulfur cluster binding"/>
    <property type="evidence" value="ECO:0007669"/>
    <property type="project" value="UniProtKB-KW"/>
</dbReference>
<dbReference type="SUPFAM" id="SSF50022">
    <property type="entry name" value="ISP domain"/>
    <property type="match status" value="1"/>
</dbReference>
<evidence type="ECO:0000313" key="8">
    <source>
        <dbReference type="Proteomes" id="UP000522081"/>
    </source>
</evidence>
<dbReference type="SUPFAM" id="SSF55961">
    <property type="entry name" value="Bet v1-like"/>
    <property type="match status" value="1"/>
</dbReference>
<dbReference type="Proteomes" id="UP000522081">
    <property type="component" value="Unassembled WGS sequence"/>
</dbReference>
<dbReference type="GO" id="GO:0018489">
    <property type="term" value="F:vanillate monooxygenase activity"/>
    <property type="evidence" value="ECO:0007669"/>
    <property type="project" value="UniProtKB-EC"/>
</dbReference>
<evidence type="ECO:0000256" key="2">
    <source>
        <dbReference type="ARBA" id="ARBA00022723"/>
    </source>
</evidence>
<dbReference type="GO" id="GO:0032259">
    <property type="term" value="P:methylation"/>
    <property type="evidence" value="ECO:0007669"/>
    <property type="project" value="UniProtKB-KW"/>
</dbReference>
<accession>A0A7Y9XWU1</accession>
<keyword evidence="3 7" id="KW-0560">Oxidoreductase</keyword>
<keyword evidence="5" id="KW-0411">Iron-sulfur</keyword>
<evidence type="ECO:0000259" key="6">
    <source>
        <dbReference type="PROSITE" id="PS51296"/>
    </source>
</evidence>
<evidence type="ECO:0000313" key="7">
    <source>
        <dbReference type="EMBL" id="NYH94763.1"/>
    </source>
</evidence>
<evidence type="ECO:0000256" key="4">
    <source>
        <dbReference type="ARBA" id="ARBA00023004"/>
    </source>
</evidence>
<evidence type="ECO:0000256" key="3">
    <source>
        <dbReference type="ARBA" id="ARBA00023002"/>
    </source>
</evidence>
<dbReference type="Gene3D" id="2.102.10.10">
    <property type="entry name" value="Rieske [2Fe-2S] iron-sulphur domain"/>
    <property type="match status" value="1"/>
</dbReference>
<keyword evidence="4" id="KW-0408">Iron</keyword>
<evidence type="ECO:0000256" key="5">
    <source>
        <dbReference type="ARBA" id="ARBA00023014"/>
    </source>
</evidence>
<dbReference type="InterPro" id="IPR050584">
    <property type="entry name" value="Cholesterol_7-desaturase"/>
</dbReference>
<keyword evidence="2" id="KW-0479">Metal-binding</keyword>
<name>A0A7Y9XWU1_9SPHN</name>
<dbReference type="Pfam" id="PF00355">
    <property type="entry name" value="Rieske"/>
    <property type="match status" value="1"/>
</dbReference>
<dbReference type="AlphaFoldDB" id="A0A7Y9XWU1"/>
<dbReference type="InterPro" id="IPR017941">
    <property type="entry name" value="Rieske_2Fe-2S"/>
</dbReference>
<keyword evidence="7" id="KW-0503">Monooxygenase</keyword>
<proteinExistence type="predicted"/>
<keyword evidence="1" id="KW-0001">2Fe-2S</keyword>
<comment type="caution">
    <text evidence="7">The sequence shown here is derived from an EMBL/GenBank/DDBJ whole genome shotgun (WGS) entry which is preliminary data.</text>
</comment>
<dbReference type="EC" id="1.14.13.82" evidence="7"/>
<protein>
    <submittedName>
        <fullName evidence="7">Vanillate O-demethylase monooxygenase subunit</fullName>
        <ecNumber evidence="7">1.14.13.82</ecNumber>
    </submittedName>
</protein>
<dbReference type="Pfam" id="PF19112">
    <property type="entry name" value="VanA_C"/>
    <property type="match status" value="1"/>
</dbReference>
<keyword evidence="8" id="KW-1185">Reference proteome</keyword>
<dbReference type="InterPro" id="IPR044043">
    <property type="entry name" value="VanA_C_cat"/>
</dbReference>
<dbReference type="GO" id="GO:0046872">
    <property type="term" value="F:metal ion binding"/>
    <property type="evidence" value="ECO:0007669"/>
    <property type="project" value="UniProtKB-KW"/>
</dbReference>
<dbReference type="EMBL" id="JACBZF010000002">
    <property type="protein sequence ID" value="NYH94763.1"/>
    <property type="molecule type" value="Genomic_DNA"/>
</dbReference>
<dbReference type="PANTHER" id="PTHR21266">
    <property type="entry name" value="IRON-SULFUR DOMAIN CONTAINING PROTEIN"/>
    <property type="match status" value="1"/>
</dbReference>
<dbReference type="GO" id="GO:0008168">
    <property type="term" value="F:methyltransferase activity"/>
    <property type="evidence" value="ECO:0007669"/>
    <property type="project" value="UniProtKB-KW"/>
</dbReference>
<evidence type="ECO:0000256" key="1">
    <source>
        <dbReference type="ARBA" id="ARBA00022714"/>
    </source>
</evidence>
<dbReference type="Gene3D" id="3.90.380.10">
    <property type="entry name" value="Naphthalene 1,2-dioxygenase Alpha Subunit, Chain A, domain 1"/>
    <property type="match status" value="1"/>
</dbReference>
<dbReference type="PROSITE" id="PS51296">
    <property type="entry name" value="RIESKE"/>
    <property type="match status" value="1"/>
</dbReference>
<sequence>MYPFSVDRNYVRDSWYVAALSSEVSDNPVDRRILGDLVLLYRDSNGDPVALSGLCPHRRLPLRLGKRVGDNVQCGYHGITFDTGGNCVSVPTQEKPSERLSLHKYPVAERWKWIWIWTGDPADADPNLIPDHREMGLEGDWEATPPEYYHVAARSQMLIENLLDLSHISFLHGDYIEDAAWYETPVTIERDGDRCVASRHTPSSRSSDFHRWMFPDAPDLVGQDLRTVFLGPALTYSGPVVREAAANGSNGRYLGTMYAAHAITPETPRSSHYFSTTTRDFRTDDAAMSEELHTMDIAVRNQDLVALAAIEAELHREDSLPPEVSVKADNPALYVRRMIEDRLRAQPA</sequence>
<reference evidence="7 8" key="1">
    <citation type="submission" date="2020-07" db="EMBL/GenBank/DDBJ databases">
        <title>Genomic Encyclopedia of Type Strains, Phase IV (KMG-IV): sequencing the most valuable type-strain genomes for metagenomic binning, comparative biology and taxonomic classification.</title>
        <authorList>
            <person name="Goeker M."/>
        </authorList>
    </citation>
    <scope>NUCLEOTIDE SEQUENCE [LARGE SCALE GENOMIC DNA]</scope>
    <source>
        <strain evidence="7 8">DSM 29043</strain>
    </source>
</reference>
<organism evidence="7 8">
    <name type="scientific">Novosphingobium marinum</name>
    <dbReference type="NCBI Taxonomy" id="1514948"/>
    <lineage>
        <taxon>Bacteria</taxon>
        <taxon>Pseudomonadati</taxon>
        <taxon>Pseudomonadota</taxon>
        <taxon>Alphaproteobacteria</taxon>
        <taxon>Sphingomonadales</taxon>
        <taxon>Sphingomonadaceae</taxon>
        <taxon>Novosphingobium</taxon>
    </lineage>
</organism>
<feature type="domain" description="Rieske" evidence="6">
    <location>
        <begin position="15"/>
        <end position="116"/>
    </location>
</feature>
<dbReference type="PANTHER" id="PTHR21266:SF60">
    <property type="entry name" value="3-KETOSTEROID-9-ALPHA-MONOOXYGENASE, OXYGENASE COMPONENT"/>
    <property type="match status" value="1"/>
</dbReference>
<dbReference type="RefSeq" id="WP_179406715.1">
    <property type="nucleotide sequence ID" value="NZ_BMGF01000006.1"/>
</dbReference>